<evidence type="ECO:0000313" key="3">
    <source>
        <dbReference type="Proteomes" id="UP000448292"/>
    </source>
</evidence>
<accession>A0A7M3MG68</accession>
<reference evidence="2 3" key="1">
    <citation type="submission" date="2018-06" db="EMBL/GenBank/DDBJ databases">
        <title>Complete genome of Desulfovibrio indonesiensis P37SLT.</title>
        <authorList>
            <person name="Crispim J.S."/>
            <person name="Vidigal P.M.P."/>
            <person name="Silva L.C.F."/>
            <person name="Laguardia C.N."/>
            <person name="Araujo L.C."/>
            <person name="Dias R.S."/>
            <person name="Sousa M.P."/>
            <person name="Paula S.O."/>
            <person name="Silva C."/>
        </authorList>
    </citation>
    <scope>NUCLEOTIDE SEQUENCE [LARGE SCALE GENOMIC DNA]</scope>
    <source>
        <strain evidence="2 3">P37SLT</strain>
    </source>
</reference>
<keyword evidence="1" id="KW-1133">Transmembrane helix</keyword>
<sequence length="359" mass="41975">MLRPFIQQTPAPSFDRPFLNEIKESFQQLWHSPEALPYLLATLLAIFFVVLLGLLYNRFARHRYKNVLPPGWYVDADKIQEILEVALEQRSKFELRFLPTDYTRRAAACTLLDIGAETLTLEPPTYVEAGQNWVDREIECFFRINEERGQVFFYRFTSTIRTVSYAPQNIARVEVEFPKLLHNHQKRGFLRISPPAHLFMGVAIWLERSLPQDERGAPVADLSRWSKPLFTYIPDKKSNPVQVKNISAGGLRLGIERSAVKGRDIEMRLSDRIVILLDLYDPDSERKKRFWLRCRVQNFQEDFDTKDLEIGLQFVGVGRLEENGEKRVTWFDVGEDGIEPMAVWVMQRHLELFREKGLD</sequence>
<evidence type="ECO:0000313" key="2">
    <source>
        <dbReference type="EMBL" id="TVM18314.1"/>
    </source>
</evidence>
<organism evidence="2 3">
    <name type="scientific">Oceanidesulfovibrio indonesiensis</name>
    <dbReference type="NCBI Taxonomy" id="54767"/>
    <lineage>
        <taxon>Bacteria</taxon>
        <taxon>Pseudomonadati</taxon>
        <taxon>Thermodesulfobacteriota</taxon>
        <taxon>Desulfovibrionia</taxon>
        <taxon>Desulfovibrionales</taxon>
        <taxon>Desulfovibrionaceae</taxon>
        <taxon>Oceanidesulfovibrio</taxon>
    </lineage>
</organism>
<evidence type="ECO:0000256" key="1">
    <source>
        <dbReference type="SAM" id="Phobius"/>
    </source>
</evidence>
<dbReference type="AlphaFoldDB" id="A0A7M3MG68"/>
<evidence type="ECO:0008006" key="4">
    <source>
        <dbReference type="Google" id="ProtNLM"/>
    </source>
</evidence>
<gene>
    <name evidence="2" type="ORF">DPQ33_06050</name>
</gene>
<feature type="transmembrane region" description="Helical" evidence="1">
    <location>
        <begin position="35"/>
        <end position="56"/>
    </location>
</feature>
<dbReference type="Proteomes" id="UP000448292">
    <property type="component" value="Unassembled WGS sequence"/>
</dbReference>
<dbReference type="OrthoDB" id="5470063at2"/>
<dbReference type="EMBL" id="QMIE01000004">
    <property type="protein sequence ID" value="TVM18314.1"/>
    <property type="molecule type" value="Genomic_DNA"/>
</dbReference>
<dbReference type="RefSeq" id="WP_144302315.1">
    <property type="nucleotide sequence ID" value="NZ_QMIE01000004.1"/>
</dbReference>
<comment type="caution">
    <text evidence="2">The sequence shown here is derived from an EMBL/GenBank/DDBJ whole genome shotgun (WGS) entry which is preliminary data.</text>
</comment>
<proteinExistence type="predicted"/>
<protein>
    <recommendedName>
        <fullName evidence="4">PilZ domain-containing protein</fullName>
    </recommendedName>
</protein>
<keyword evidence="1" id="KW-0472">Membrane</keyword>
<name>A0A7M3MG68_9BACT</name>
<keyword evidence="3" id="KW-1185">Reference proteome</keyword>
<keyword evidence="1" id="KW-0812">Transmembrane</keyword>